<dbReference type="GO" id="GO:0006839">
    <property type="term" value="P:mitochondrial transport"/>
    <property type="evidence" value="ECO:0007669"/>
    <property type="project" value="TreeGrafter"/>
</dbReference>
<dbReference type="FunFam" id="1.50.40.10:FF:000051">
    <property type="entry name" value="Mitochondrial carnitine/acylcarnitine carrier protein"/>
    <property type="match status" value="1"/>
</dbReference>
<keyword evidence="5" id="KW-0677">Repeat</keyword>
<keyword evidence="3 10" id="KW-0813">Transport</keyword>
<dbReference type="PANTHER" id="PTHR45624:SF4">
    <property type="entry name" value="CONGESTED-LIKE TRACHEA PROTEIN-RELATED"/>
    <property type="match status" value="1"/>
</dbReference>
<dbReference type="PANTHER" id="PTHR45624">
    <property type="entry name" value="MITOCHONDRIAL BASIC AMINO ACIDS TRANSPORTER-RELATED"/>
    <property type="match status" value="1"/>
</dbReference>
<accession>A0A0A1WJT8</accession>
<evidence type="ECO:0000256" key="8">
    <source>
        <dbReference type="ARBA" id="ARBA00023136"/>
    </source>
</evidence>
<dbReference type="GO" id="GO:1902603">
    <property type="term" value="P:carnitine transmembrane transport"/>
    <property type="evidence" value="ECO:0007669"/>
    <property type="project" value="TreeGrafter"/>
</dbReference>
<evidence type="ECO:0000256" key="9">
    <source>
        <dbReference type="PROSITE-ProRule" id="PRU00282"/>
    </source>
</evidence>
<gene>
    <name evidence="12" type="primary">colt_1</name>
    <name evidence="12" type="ORF">g.22513</name>
</gene>
<feature type="transmembrane region" description="Helical" evidence="11">
    <location>
        <begin position="182"/>
        <end position="203"/>
    </location>
</feature>
<sequence length="375" mass="40810">FNSLTLNNWTYFTASQQQQQVSVSHVCTIVKVLKETFCITVYATKNGHIKHSLVAAKYTWNTITKHIRKQKMSEAPAQERKANPFKAFLSGGFGGICNVLSGHPLDTIKVRLQTMPRPAPGQPPLYTGTFDCAAKTIKNEGFRGLYKGMTAPLTGVAPIFALCFAGYALGKRVQQTGENSKLTYSQIAIAGSFSGLMSTVITAPGERIKCLLQVQQASGGERKYKGMLDTGVQLYKEGGIRSVYKGSCATLLRDLPANAFYFLAYEYIQDKAKEQTGSEKISVTSTIFAGGAAGIAYWLVGMPADVLKSRLQTAPAGTYPKGVRSVFKDLMRRDGPLALYRGVTPIMLRAFPANAACFFGIELANDAFDAIARLF</sequence>
<dbReference type="GO" id="GO:0031966">
    <property type="term" value="C:mitochondrial membrane"/>
    <property type="evidence" value="ECO:0007669"/>
    <property type="project" value="UniProtKB-SubCell"/>
</dbReference>
<feature type="repeat" description="Solcar" evidence="9">
    <location>
        <begin position="281"/>
        <end position="367"/>
    </location>
</feature>
<evidence type="ECO:0000256" key="11">
    <source>
        <dbReference type="SAM" id="Phobius"/>
    </source>
</evidence>
<feature type="transmembrane region" description="Helical" evidence="11">
    <location>
        <begin position="151"/>
        <end position="170"/>
    </location>
</feature>
<evidence type="ECO:0000256" key="10">
    <source>
        <dbReference type="RuleBase" id="RU000488"/>
    </source>
</evidence>
<dbReference type="Gene3D" id="1.50.40.10">
    <property type="entry name" value="Mitochondrial carrier domain"/>
    <property type="match status" value="2"/>
</dbReference>
<feature type="non-terminal residue" evidence="12">
    <location>
        <position position="1"/>
    </location>
</feature>
<dbReference type="PROSITE" id="PS50920">
    <property type="entry name" value="SOLCAR"/>
    <property type="match status" value="3"/>
</dbReference>
<dbReference type="AlphaFoldDB" id="A0A0A1WJT8"/>
<evidence type="ECO:0000256" key="3">
    <source>
        <dbReference type="ARBA" id="ARBA00022448"/>
    </source>
</evidence>
<reference evidence="12" key="1">
    <citation type="submission" date="2014-11" db="EMBL/GenBank/DDBJ databases">
        <authorList>
            <person name="Geib S."/>
        </authorList>
    </citation>
    <scope>NUCLEOTIDE SEQUENCE</scope>
</reference>
<comment type="similarity">
    <text evidence="2 10">Belongs to the mitochondrial carrier (TC 2.A.29) family.</text>
</comment>
<keyword evidence="6 11" id="KW-1133">Transmembrane helix</keyword>
<feature type="repeat" description="Solcar" evidence="9">
    <location>
        <begin position="82"/>
        <end position="173"/>
    </location>
</feature>
<evidence type="ECO:0000313" key="12">
    <source>
        <dbReference type="EMBL" id="JAC98672.1"/>
    </source>
</evidence>
<keyword evidence="7" id="KW-0496">Mitochondrion</keyword>
<dbReference type="InterPro" id="IPR018108">
    <property type="entry name" value="MCP_transmembrane"/>
</dbReference>
<dbReference type="InterPro" id="IPR023395">
    <property type="entry name" value="MCP_dom_sf"/>
</dbReference>
<evidence type="ECO:0000256" key="4">
    <source>
        <dbReference type="ARBA" id="ARBA00022692"/>
    </source>
</evidence>
<evidence type="ECO:0000256" key="1">
    <source>
        <dbReference type="ARBA" id="ARBA00004225"/>
    </source>
</evidence>
<organism evidence="12">
    <name type="scientific">Zeugodacus cucurbitae</name>
    <name type="common">Melon fruit fly</name>
    <name type="synonym">Bactrocera cucurbitae</name>
    <dbReference type="NCBI Taxonomy" id="28588"/>
    <lineage>
        <taxon>Eukaryota</taxon>
        <taxon>Metazoa</taxon>
        <taxon>Ecdysozoa</taxon>
        <taxon>Arthropoda</taxon>
        <taxon>Hexapoda</taxon>
        <taxon>Insecta</taxon>
        <taxon>Pterygota</taxon>
        <taxon>Neoptera</taxon>
        <taxon>Endopterygota</taxon>
        <taxon>Diptera</taxon>
        <taxon>Brachycera</taxon>
        <taxon>Muscomorpha</taxon>
        <taxon>Tephritoidea</taxon>
        <taxon>Tephritidae</taxon>
        <taxon>Zeugodacus</taxon>
        <taxon>Zeugodacus</taxon>
    </lineage>
</organism>
<dbReference type="Pfam" id="PF00153">
    <property type="entry name" value="Mito_carr"/>
    <property type="match status" value="3"/>
</dbReference>
<dbReference type="SUPFAM" id="SSF103506">
    <property type="entry name" value="Mitochondrial carrier"/>
    <property type="match status" value="1"/>
</dbReference>
<evidence type="ECO:0000256" key="6">
    <source>
        <dbReference type="ARBA" id="ARBA00022989"/>
    </source>
</evidence>
<keyword evidence="4 9" id="KW-0812">Transmembrane</keyword>
<proteinExistence type="inferred from homology"/>
<dbReference type="EMBL" id="GBXI01015619">
    <property type="protein sequence ID" value="JAC98672.1"/>
    <property type="molecule type" value="Transcribed_RNA"/>
</dbReference>
<evidence type="ECO:0000256" key="7">
    <source>
        <dbReference type="ARBA" id="ARBA00023128"/>
    </source>
</evidence>
<dbReference type="FunFam" id="1.50.40.10:FF:000040">
    <property type="entry name" value="mitochondrial carnitine/acylcarnitine carrier protein"/>
    <property type="match status" value="1"/>
</dbReference>
<dbReference type="GO" id="GO:0015227">
    <property type="term" value="F:O-acyl-L-carnitine transmembrane transporter activity"/>
    <property type="evidence" value="ECO:0007669"/>
    <property type="project" value="TreeGrafter"/>
</dbReference>
<evidence type="ECO:0000256" key="5">
    <source>
        <dbReference type="ARBA" id="ARBA00022737"/>
    </source>
</evidence>
<evidence type="ECO:0000256" key="2">
    <source>
        <dbReference type="ARBA" id="ARBA00006375"/>
    </source>
</evidence>
<keyword evidence="8 9" id="KW-0472">Membrane</keyword>
<reference evidence="12" key="2">
    <citation type="journal article" date="2015" name="Gigascience">
        <title>Reconstructing a comprehensive transcriptome assembly of a white-pupal translocated strain of the pest fruit fly Bactrocera cucurbitae.</title>
        <authorList>
            <person name="Sim S.B."/>
            <person name="Calla B."/>
            <person name="Hall B."/>
            <person name="DeRego T."/>
            <person name="Geib S.M."/>
        </authorList>
    </citation>
    <scope>NUCLEOTIDE SEQUENCE</scope>
</reference>
<feature type="repeat" description="Solcar" evidence="9">
    <location>
        <begin position="182"/>
        <end position="271"/>
    </location>
</feature>
<comment type="subcellular location">
    <subcellularLocation>
        <location evidence="1">Mitochondrion membrane</location>
        <topology evidence="1">Multi-pass membrane protein</topology>
    </subcellularLocation>
</comment>
<dbReference type="InterPro" id="IPR050567">
    <property type="entry name" value="Mitochondrial_Carrier"/>
</dbReference>
<protein>
    <submittedName>
        <fullName evidence="12">Congested-like trachea protein</fullName>
    </submittedName>
</protein>
<name>A0A0A1WJT8_ZEUCU</name>